<dbReference type="Gramene" id="KQK93416">
    <property type="protein sequence ID" value="KQK93416"/>
    <property type="gene ID" value="SETIT_028483mg"/>
</dbReference>
<dbReference type="InParanoid" id="K3ZPF3"/>
<dbReference type="EMBL" id="AGNK02004608">
    <property type="status" value="NOT_ANNOTATED_CDS"/>
    <property type="molecule type" value="Genomic_DNA"/>
</dbReference>
<dbReference type="HOGENOM" id="CLU_2871907_0_0_1"/>
<reference evidence="1" key="2">
    <citation type="submission" date="2018-08" db="UniProtKB">
        <authorList>
            <consortium name="EnsemblPlants"/>
        </authorList>
    </citation>
    <scope>IDENTIFICATION</scope>
    <source>
        <strain evidence="1">Yugu1</strain>
    </source>
</reference>
<protein>
    <submittedName>
        <fullName evidence="1">Uncharacterized protein</fullName>
    </submittedName>
</protein>
<evidence type="ECO:0000313" key="2">
    <source>
        <dbReference type="Proteomes" id="UP000004995"/>
    </source>
</evidence>
<dbReference type="AlphaFoldDB" id="K3ZPF3"/>
<accession>K3ZPF3</accession>
<keyword evidence="2" id="KW-1185">Reference proteome</keyword>
<reference evidence="2" key="1">
    <citation type="journal article" date="2012" name="Nat. Biotechnol.">
        <title>Reference genome sequence of the model plant Setaria.</title>
        <authorList>
            <person name="Bennetzen J.L."/>
            <person name="Schmutz J."/>
            <person name="Wang H."/>
            <person name="Percifield R."/>
            <person name="Hawkins J."/>
            <person name="Pontaroli A.C."/>
            <person name="Estep M."/>
            <person name="Feng L."/>
            <person name="Vaughn J.N."/>
            <person name="Grimwood J."/>
            <person name="Jenkins J."/>
            <person name="Barry K."/>
            <person name="Lindquist E."/>
            <person name="Hellsten U."/>
            <person name="Deshpande S."/>
            <person name="Wang X."/>
            <person name="Wu X."/>
            <person name="Mitros T."/>
            <person name="Triplett J."/>
            <person name="Yang X."/>
            <person name="Ye C.Y."/>
            <person name="Mauro-Herrera M."/>
            <person name="Wang L."/>
            <person name="Li P."/>
            <person name="Sharma M."/>
            <person name="Sharma R."/>
            <person name="Ronald P.C."/>
            <person name="Panaud O."/>
            <person name="Kellogg E.A."/>
            <person name="Brutnell T.P."/>
            <person name="Doust A.N."/>
            <person name="Tuskan G.A."/>
            <person name="Rokhsar D."/>
            <person name="Devos K.M."/>
        </authorList>
    </citation>
    <scope>NUCLEOTIDE SEQUENCE [LARGE SCALE GENOMIC DNA]</scope>
    <source>
        <strain evidence="2">cv. Yugu1</strain>
    </source>
</reference>
<name>K3ZPF3_SETIT</name>
<proteinExistence type="predicted"/>
<organism evidence="1 2">
    <name type="scientific">Setaria italica</name>
    <name type="common">Foxtail millet</name>
    <name type="synonym">Panicum italicum</name>
    <dbReference type="NCBI Taxonomy" id="4555"/>
    <lineage>
        <taxon>Eukaryota</taxon>
        <taxon>Viridiplantae</taxon>
        <taxon>Streptophyta</taxon>
        <taxon>Embryophyta</taxon>
        <taxon>Tracheophyta</taxon>
        <taxon>Spermatophyta</taxon>
        <taxon>Magnoliopsida</taxon>
        <taxon>Liliopsida</taxon>
        <taxon>Poales</taxon>
        <taxon>Poaceae</taxon>
        <taxon>PACMAD clade</taxon>
        <taxon>Panicoideae</taxon>
        <taxon>Panicodae</taxon>
        <taxon>Paniceae</taxon>
        <taxon>Cenchrinae</taxon>
        <taxon>Setaria</taxon>
    </lineage>
</organism>
<dbReference type="Proteomes" id="UP000004995">
    <property type="component" value="Unassembled WGS sequence"/>
</dbReference>
<sequence length="64" mass="7067">MGLVLGPYIDQPGSHLTLITTPGFASLDYIKKKSMYLPGRLYLMLSLSAYQVSPLPIKRQGAKQ</sequence>
<dbReference type="EnsemblPlants" id="KQK93416">
    <property type="protein sequence ID" value="KQK93416"/>
    <property type="gene ID" value="SETIT_028483mg"/>
</dbReference>
<evidence type="ECO:0000313" key="1">
    <source>
        <dbReference type="EnsemblPlants" id="KQK93416"/>
    </source>
</evidence>